<accession>A0A832LVQ7</accession>
<name>A0A832LVQ7_9BACT</name>
<feature type="transmembrane region" description="Helical" evidence="1">
    <location>
        <begin position="126"/>
        <end position="146"/>
    </location>
</feature>
<dbReference type="EMBL" id="DSZU01000031">
    <property type="protein sequence ID" value="HGV54887.1"/>
    <property type="molecule type" value="Genomic_DNA"/>
</dbReference>
<organism evidence="2">
    <name type="scientific">Caldimicrobium thiodismutans</name>
    <dbReference type="NCBI Taxonomy" id="1653476"/>
    <lineage>
        <taxon>Bacteria</taxon>
        <taxon>Pseudomonadati</taxon>
        <taxon>Thermodesulfobacteriota</taxon>
        <taxon>Thermodesulfobacteria</taxon>
        <taxon>Thermodesulfobacteriales</taxon>
        <taxon>Thermodesulfobacteriaceae</taxon>
        <taxon>Caldimicrobium</taxon>
    </lineage>
</organism>
<keyword evidence="1" id="KW-1133">Transmembrane helix</keyword>
<proteinExistence type="predicted"/>
<evidence type="ECO:0000313" key="2">
    <source>
        <dbReference type="EMBL" id="HGV54887.1"/>
    </source>
</evidence>
<protein>
    <submittedName>
        <fullName evidence="2">Uncharacterized protein</fullName>
    </submittedName>
</protein>
<dbReference type="AlphaFoldDB" id="A0A832LVQ7"/>
<gene>
    <name evidence="2" type="ORF">ENT73_02190</name>
</gene>
<evidence type="ECO:0000256" key="1">
    <source>
        <dbReference type="SAM" id="Phobius"/>
    </source>
</evidence>
<keyword evidence="1" id="KW-0812">Transmembrane</keyword>
<reference evidence="2" key="1">
    <citation type="journal article" date="2020" name="mSystems">
        <title>Genome- and Community-Level Interaction Insights into Carbon Utilization and Element Cycling Functions of Hydrothermarchaeota in Hydrothermal Sediment.</title>
        <authorList>
            <person name="Zhou Z."/>
            <person name="Liu Y."/>
            <person name="Xu W."/>
            <person name="Pan J."/>
            <person name="Luo Z.H."/>
            <person name="Li M."/>
        </authorList>
    </citation>
    <scope>NUCLEOTIDE SEQUENCE [LARGE SCALE GENOMIC DNA]</scope>
    <source>
        <strain evidence="2">SpSt-605</strain>
    </source>
</reference>
<sequence>MYLSLNQGERQNLIIMDLTLGQEKVLRTIFAMDKAYSKEEISKLFLNLAHLLEMKSYRALSHSKGFIISLAQDTTEKNLITSKLDTFLFESSEGLNKELLRLPFITVKELSPWRIHLYKGVSLYDILRYLALFVLVPSLFIIAYQSKAPQKYLAMAISSVIYLWALYFLRNFLSPIEIFIDKLRGMVKIKKLFLTKTISLREIEHLEVKNVSLRRGPFVFHIFLRLKNSRQIHFFFIEIPSKETSQIQETFAHLSMLLDYIKEHYDFKVLWKLKQIEK</sequence>
<keyword evidence="1" id="KW-0472">Membrane</keyword>
<feature type="transmembrane region" description="Helical" evidence="1">
    <location>
        <begin position="152"/>
        <end position="169"/>
    </location>
</feature>
<comment type="caution">
    <text evidence="2">The sequence shown here is derived from an EMBL/GenBank/DDBJ whole genome shotgun (WGS) entry which is preliminary data.</text>
</comment>